<evidence type="ECO:0000313" key="2">
    <source>
        <dbReference type="Proteomes" id="UP000324800"/>
    </source>
</evidence>
<sequence length="72" mass="8479">MFEDQCLTIIYFAIVLDPKYFEIAQSFDFKFLNNTDASNLAELNPITVTLATYPRSLLFEYRNKMNGYRQPI</sequence>
<protein>
    <submittedName>
        <fullName evidence="1">Uncharacterized protein</fullName>
    </submittedName>
</protein>
<comment type="caution">
    <text evidence="1">The sequence shown here is derived from an EMBL/GenBank/DDBJ whole genome shotgun (WGS) entry which is preliminary data.</text>
</comment>
<dbReference type="EMBL" id="SNRW01033410">
    <property type="protein sequence ID" value="KAA6356178.1"/>
    <property type="molecule type" value="Genomic_DNA"/>
</dbReference>
<proteinExistence type="predicted"/>
<gene>
    <name evidence="1" type="ORF">EZS28_048295</name>
</gene>
<dbReference type="Proteomes" id="UP000324800">
    <property type="component" value="Unassembled WGS sequence"/>
</dbReference>
<evidence type="ECO:0000313" key="1">
    <source>
        <dbReference type="EMBL" id="KAA6356178.1"/>
    </source>
</evidence>
<reference evidence="1 2" key="1">
    <citation type="submission" date="2019-03" db="EMBL/GenBank/DDBJ databases">
        <title>Single cell metagenomics reveals metabolic interactions within the superorganism composed of flagellate Streblomastix strix and complex community of Bacteroidetes bacteria on its surface.</title>
        <authorList>
            <person name="Treitli S.C."/>
            <person name="Kolisko M."/>
            <person name="Husnik F."/>
            <person name="Keeling P."/>
            <person name="Hampl V."/>
        </authorList>
    </citation>
    <scope>NUCLEOTIDE SEQUENCE [LARGE SCALE GENOMIC DNA]</scope>
    <source>
        <strain evidence="1">ST1C</strain>
    </source>
</reference>
<name>A0A5J4TD71_9EUKA</name>
<dbReference type="AlphaFoldDB" id="A0A5J4TD71"/>
<accession>A0A5J4TD71</accession>
<organism evidence="1 2">
    <name type="scientific">Streblomastix strix</name>
    <dbReference type="NCBI Taxonomy" id="222440"/>
    <lineage>
        <taxon>Eukaryota</taxon>
        <taxon>Metamonada</taxon>
        <taxon>Preaxostyla</taxon>
        <taxon>Oxymonadida</taxon>
        <taxon>Streblomastigidae</taxon>
        <taxon>Streblomastix</taxon>
    </lineage>
</organism>